<protein>
    <submittedName>
        <fullName evidence="2">Uncharacterized protein</fullName>
    </submittedName>
</protein>
<proteinExistence type="predicted"/>
<feature type="region of interest" description="Disordered" evidence="1">
    <location>
        <begin position="138"/>
        <end position="196"/>
    </location>
</feature>
<dbReference type="InParanoid" id="C4JR47"/>
<dbReference type="GeneID" id="8437431"/>
<evidence type="ECO:0000313" key="3">
    <source>
        <dbReference type="Proteomes" id="UP000002058"/>
    </source>
</evidence>
<accession>C4JR47</accession>
<feature type="compositionally biased region" description="Polar residues" evidence="1">
    <location>
        <begin position="180"/>
        <end position="196"/>
    </location>
</feature>
<evidence type="ECO:0000256" key="1">
    <source>
        <dbReference type="SAM" id="MobiDB-lite"/>
    </source>
</evidence>
<organism evidence="2 3">
    <name type="scientific">Uncinocarpus reesii (strain UAMH 1704)</name>
    <dbReference type="NCBI Taxonomy" id="336963"/>
    <lineage>
        <taxon>Eukaryota</taxon>
        <taxon>Fungi</taxon>
        <taxon>Dikarya</taxon>
        <taxon>Ascomycota</taxon>
        <taxon>Pezizomycotina</taxon>
        <taxon>Eurotiomycetes</taxon>
        <taxon>Eurotiomycetidae</taxon>
        <taxon>Onygenales</taxon>
        <taxon>Onygenaceae</taxon>
        <taxon>Uncinocarpus</taxon>
    </lineage>
</organism>
<gene>
    <name evidence="2" type="ORF">UREG_03529</name>
</gene>
<dbReference type="RefSeq" id="XP_002544012.1">
    <property type="nucleotide sequence ID" value="XM_002543966.1"/>
</dbReference>
<dbReference type="AlphaFoldDB" id="C4JR47"/>
<evidence type="ECO:0000313" key="2">
    <source>
        <dbReference type="EMBL" id="EEP78683.1"/>
    </source>
</evidence>
<dbReference type="KEGG" id="ure:UREG_03529"/>
<reference evidence="3" key="1">
    <citation type="journal article" date="2009" name="Genome Res.">
        <title>Comparative genomic analyses of the human fungal pathogens Coccidioides and their relatives.</title>
        <authorList>
            <person name="Sharpton T.J."/>
            <person name="Stajich J.E."/>
            <person name="Rounsley S.D."/>
            <person name="Gardner M.J."/>
            <person name="Wortman J.R."/>
            <person name="Jordar V.S."/>
            <person name="Maiti R."/>
            <person name="Kodira C.D."/>
            <person name="Neafsey D.E."/>
            <person name="Zeng Q."/>
            <person name="Hung C.-Y."/>
            <person name="McMahan C."/>
            <person name="Muszewska A."/>
            <person name="Grynberg M."/>
            <person name="Mandel M.A."/>
            <person name="Kellner E.M."/>
            <person name="Barker B.M."/>
            <person name="Galgiani J.N."/>
            <person name="Orbach M.J."/>
            <person name="Kirkland T.N."/>
            <person name="Cole G.T."/>
            <person name="Henn M.R."/>
            <person name="Birren B.W."/>
            <person name="Taylor J.W."/>
        </authorList>
    </citation>
    <scope>NUCLEOTIDE SEQUENCE [LARGE SCALE GENOMIC DNA]</scope>
    <source>
        <strain evidence="3">UAMH 1704</strain>
    </source>
</reference>
<keyword evidence="3" id="KW-1185">Reference proteome</keyword>
<dbReference type="VEuPathDB" id="FungiDB:UREG_03529"/>
<dbReference type="EMBL" id="CH476616">
    <property type="protein sequence ID" value="EEP78683.1"/>
    <property type="molecule type" value="Genomic_DNA"/>
</dbReference>
<sequence>MQNQFRNSEVVGGEYQRAYDCVFLESVSSVFYSRPMTREVKVIQSGRIQSGESTESTAIETDSKTRFCRANGLCQDYGAETCRNITERIQQREFSSGVRTVPYPDFSSIHQSKGIWNGYEGLPGYSQQQNWDTKYMAPGGARSGPKVGSRDGNTFCHHNIGSSRIERGAAGSGKEPSAKNILSQGYGSSEGVNPDE</sequence>
<dbReference type="HOGENOM" id="CLU_1391166_0_0_1"/>
<name>C4JR47_UNCRE</name>
<dbReference type="Proteomes" id="UP000002058">
    <property type="component" value="Unassembled WGS sequence"/>
</dbReference>